<feature type="chain" id="PRO_5009527269" evidence="1">
    <location>
        <begin position="18"/>
        <end position="78"/>
    </location>
</feature>
<evidence type="ECO:0000256" key="1">
    <source>
        <dbReference type="SAM" id="SignalP"/>
    </source>
</evidence>
<sequence length="78" mass="7961">MNRLTGTLLIAAVLALAGCGGSGGGGDGARTTDSVSLATKMINEATSEECPTQEHCVRWPVESLATVSQPDDAKTLDL</sequence>
<proteinExistence type="predicted"/>
<gene>
    <name evidence="2" type="ORF">A2W18_03575</name>
</gene>
<reference evidence="2 3" key="1">
    <citation type="journal article" date="2016" name="Nat. Commun.">
        <title>Thousands of microbial genomes shed light on interconnected biogeochemical processes in an aquifer system.</title>
        <authorList>
            <person name="Anantharaman K."/>
            <person name="Brown C.T."/>
            <person name="Hug L.A."/>
            <person name="Sharon I."/>
            <person name="Castelle C.J."/>
            <person name="Probst A.J."/>
            <person name="Thomas B.C."/>
            <person name="Singh A."/>
            <person name="Wilkins M.J."/>
            <person name="Karaoz U."/>
            <person name="Brodie E.L."/>
            <person name="Williams K.H."/>
            <person name="Hubbard S.S."/>
            <person name="Banfield J.F."/>
        </authorList>
    </citation>
    <scope>NUCLEOTIDE SEQUENCE [LARGE SCALE GENOMIC DNA]</scope>
</reference>
<evidence type="ECO:0000313" key="2">
    <source>
        <dbReference type="EMBL" id="OGI70053.1"/>
    </source>
</evidence>
<evidence type="ECO:0000313" key="3">
    <source>
        <dbReference type="Proteomes" id="UP000179076"/>
    </source>
</evidence>
<organism evidence="2 3">
    <name type="scientific">Candidatus Muproteobacteria bacterium RBG_16_60_9</name>
    <dbReference type="NCBI Taxonomy" id="1817755"/>
    <lineage>
        <taxon>Bacteria</taxon>
        <taxon>Pseudomonadati</taxon>
        <taxon>Pseudomonadota</taxon>
        <taxon>Candidatus Muproteobacteria</taxon>
    </lineage>
</organism>
<comment type="caution">
    <text evidence="2">The sequence shown here is derived from an EMBL/GenBank/DDBJ whole genome shotgun (WGS) entry which is preliminary data.</text>
</comment>
<dbReference type="Proteomes" id="UP000179076">
    <property type="component" value="Unassembled WGS sequence"/>
</dbReference>
<dbReference type="AlphaFoldDB" id="A0A1F6VK90"/>
<protein>
    <submittedName>
        <fullName evidence="2">Uncharacterized protein</fullName>
    </submittedName>
</protein>
<dbReference type="PROSITE" id="PS51257">
    <property type="entry name" value="PROKAR_LIPOPROTEIN"/>
    <property type="match status" value="1"/>
</dbReference>
<accession>A0A1F6VK90</accession>
<name>A0A1F6VK90_9PROT</name>
<feature type="signal peptide" evidence="1">
    <location>
        <begin position="1"/>
        <end position="17"/>
    </location>
</feature>
<dbReference type="EMBL" id="MFSP01000008">
    <property type="protein sequence ID" value="OGI70053.1"/>
    <property type="molecule type" value="Genomic_DNA"/>
</dbReference>
<keyword evidence="1" id="KW-0732">Signal</keyword>